<dbReference type="AlphaFoldDB" id="A0A7J0D9Z8"/>
<organism evidence="3 4">
    <name type="scientific">Actinidia rufa</name>
    <dbReference type="NCBI Taxonomy" id="165716"/>
    <lineage>
        <taxon>Eukaryota</taxon>
        <taxon>Viridiplantae</taxon>
        <taxon>Streptophyta</taxon>
        <taxon>Embryophyta</taxon>
        <taxon>Tracheophyta</taxon>
        <taxon>Spermatophyta</taxon>
        <taxon>Magnoliopsida</taxon>
        <taxon>eudicotyledons</taxon>
        <taxon>Gunneridae</taxon>
        <taxon>Pentapetalae</taxon>
        <taxon>asterids</taxon>
        <taxon>Ericales</taxon>
        <taxon>Actinidiaceae</taxon>
        <taxon>Actinidia</taxon>
    </lineage>
</organism>
<dbReference type="InterPro" id="IPR002156">
    <property type="entry name" value="RNaseH_domain"/>
</dbReference>
<evidence type="ECO:0000259" key="2">
    <source>
        <dbReference type="Pfam" id="PF13456"/>
    </source>
</evidence>
<evidence type="ECO:0000259" key="1">
    <source>
        <dbReference type="Pfam" id="PF07985"/>
    </source>
</evidence>
<dbReference type="Pfam" id="PF07985">
    <property type="entry name" value="SRR1"/>
    <property type="match status" value="2"/>
</dbReference>
<dbReference type="GO" id="GO:0004523">
    <property type="term" value="F:RNA-DNA hybrid ribonuclease activity"/>
    <property type="evidence" value="ECO:0007669"/>
    <property type="project" value="InterPro"/>
</dbReference>
<comment type="caution">
    <text evidence="3">The sequence shown here is derived from an EMBL/GenBank/DDBJ whole genome shotgun (WGS) entry which is preliminary data.</text>
</comment>
<dbReference type="InterPro" id="IPR012337">
    <property type="entry name" value="RNaseH-like_sf"/>
</dbReference>
<feature type="domain" description="RNase H type-1" evidence="2">
    <location>
        <begin position="257"/>
        <end position="368"/>
    </location>
</feature>
<dbReference type="Pfam" id="PF13456">
    <property type="entry name" value="RVT_3"/>
    <property type="match status" value="1"/>
</dbReference>
<keyword evidence="4" id="KW-1185">Reference proteome</keyword>
<dbReference type="InterPro" id="IPR044730">
    <property type="entry name" value="RNase_H-like_dom_plant"/>
</dbReference>
<dbReference type="CDD" id="cd06222">
    <property type="entry name" value="RNase_H_like"/>
    <property type="match status" value="1"/>
</dbReference>
<dbReference type="OrthoDB" id="551431at2759"/>
<dbReference type="PANTHER" id="PTHR28626">
    <property type="entry name" value="SRR1-LIKE PROTEIN"/>
    <property type="match status" value="1"/>
</dbReference>
<dbReference type="SUPFAM" id="SSF53098">
    <property type="entry name" value="Ribonuclease H-like"/>
    <property type="match status" value="1"/>
</dbReference>
<protein>
    <submittedName>
        <fullName evidence="3">Uncharacterized protein</fullName>
    </submittedName>
</protein>
<dbReference type="InterPro" id="IPR036397">
    <property type="entry name" value="RNaseH_sf"/>
</dbReference>
<dbReference type="EMBL" id="BJWL01000092">
    <property type="protein sequence ID" value="GFS29575.1"/>
    <property type="molecule type" value="Genomic_DNA"/>
</dbReference>
<evidence type="ECO:0000313" key="3">
    <source>
        <dbReference type="EMBL" id="GFS29575.1"/>
    </source>
</evidence>
<accession>A0A7J0D9Z8</accession>
<sequence>MAATVTIHNPCIAVNHHQRPSPLIPSLPLRQPLNPPSPFTGIANSCVTGNKKWWQRQRWREGGGVRLWGRGKRWQGLLDMAEVGSRVRSGEGTRASDYDVNVEDEARRLKKEMEITIQVLQKSKFYSDFVGQLRDNWILQSNTRRVLGDSSSMQMVIYGLGSLEYNYVSQYQLALALLLRRDFSWIGGVEVFDPQMSPADWDPPKDIRLQLRRLNDKLNRHPRDYRHLKNFAEKFFAEPFYNTDPIEPFGCGKGTGHGPAGFGGIFRDEHKNCLVMYSGHLGEVDSVVANAEALRQGLRCLQFMSPVRKLIVEGDELNVIRWVNAGPDPPLSIAEVLFEISTSLVGIETLIHYVYEEANSSAVELAQRDHGIHGDVNLEDEEVRSVLTVNKHCKRQVEKPTLFYLPYLDKDLMGNLLEVNWWPERLNKMVVLANSFEALSEQCKKTSTTTMSNGKFYSLLRERLKLHSLEERYVMEPFNNTGPSVYDWSARNLTDRDTRRGDELRIIRRVNNGPEPSTRVAEPLSEIFELLVGIEPAGRHVYEEANSKAVELAKRGTRLPSFCVGISPSSEDLFG</sequence>
<reference evidence="4" key="1">
    <citation type="submission" date="2019-07" db="EMBL/GenBank/DDBJ databases">
        <title>De Novo Assembly of kiwifruit Actinidia rufa.</title>
        <authorList>
            <person name="Sugita-Konishi S."/>
            <person name="Sato K."/>
            <person name="Mori E."/>
            <person name="Abe Y."/>
            <person name="Kisaki G."/>
            <person name="Hamano K."/>
            <person name="Suezawa K."/>
            <person name="Otani M."/>
            <person name="Fukuda T."/>
            <person name="Manabe T."/>
            <person name="Gomi K."/>
            <person name="Tabuchi M."/>
            <person name="Akimitsu K."/>
            <person name="Kataoka I."/>
        </authorList>
    </citation>
    <scope>NUCLEOTIDE SEQUENCE [LARGE SCALE GENOMIC DNA]</scope>
    <source>
        <strain evidence="4">cv. Fuchu</strain>
    </source>
</reference>
<feature type="domain" description="SRR1-like" evidence="1">
    <location>
        <begin position="149"/>
        <end position="202"/>
    </location>
</feature>
<proteinExistence type="predicted"/>
<dbReference type="Gene3D" id="3.30.420.10">
    <property type="entry name" value="Ribonuclease H-like superfamily/Ribonuclease H"/>
    <property type="match status" value="1"/>
</dbReference>
<gene>
    <name evidence="3" type="ORF">Acr_00g0007250</name>
</gene>
<name>A0A7J0D9Z8_9ERIC</name>
<dbReference type="InterPro" id="IPR040044">
    <property type="entry name" value="SRR1L"/>
</dbReference>
<dbReference type="InterPro" id="IPR012942">
    <property type="entry name" value="SRR1-like"/>
</dbReference>
<dbReference type="GO" id="GO:0005737">
    <property type="term" value="C:cytoplasm"/>
    <property type="evidence" value="ECO:0007669"/>
    <property type="project" value="TreeGrafter"/>
</dbReference>
<feature type="domain" description="SRR1-like" evidence="1">
    <location>
        <begin position="386"/>
        <end position="464"/>
    </location>
</feature>
<dbReference type="Proteomes" id="UP000585474">
    <property type="component" value="Unassembled WGS sequence"/>
</dbReference>
<dbReference type="GO" id="GO:0005634">
    <property type="term" value="C:nucleus"/>
    <property type="evidence" value="ECO:0007669"/>
    <property type="project" value="TreeGrafter"/>
</dbReference>
<dbReference type="PANTHER" id="PTHR28626:SF4">
    <property type="entry name" value="PROTEIN SENSITIVITY TO RED LIGHT REDUCED 1-LIKE"/>
    <property type="match status" value="1"/>
</dbReference>
<evidence type="ECO:0000313" key="4">
    <source>
        <dbReference type="Proteomes" id="UP000585474"/>
    </source>
</evidence>
<dbReference type="GO" id="GO:0003676">
    <property type="term" value="F:nucleic acid binding"/>
    <property type="evidence" value="ECO:0007669"/>
    <property type="project" value="InterPro"/>
</dbReference>